<proteinExistence type="predicted"/>
<dbReference type="GO" id="GO:0016757">
    <property type="term" value="F:glycosyltransferase activity"/>
    <property type="evidence" value="ECO:0007669"/>
    <property type="project" value="InterPro"/>
</dbReference>
<dbReference type="AlphaFoldDB" id="A0A1F4WL13"/>
<dbReference type="Proteomes" id="UP000179113">
    <property type="component" value="Unassembled WGS sequence"/>
</dbReference>
<name>A0A1F4WL13_UNCKA</name>
<dbReference type="InterPro" id="IPR001296">
    <property type="entry name" value="Glyco_trans_1"/>
</dbReference>
<protein>
    <recommendedName>
        <fullName evidence="1">Glycosyl transferase family 1 domain-containing protein</fullName>
    </recommendedName>
</protein>
<sequence>MDQNKEKFAVLVHRLYSGATIKKGGADYIVRYLESKGHAPIYVEHPLNTSGPTFVRIGDQERAINLLGSGPIRWPQEVIVNILELIKLSDLTYILAVDPLNFFGAWVTKLVIRPELRIHFHSVDYSDSRFSNPTLDFIYNQLYKFAVMNADVVTFVSRKAEIKIGEMTNGKAKGFLYFLPNSPEFNNIPKIKIENKKPGDLIYTKSFISDLEIDLMLKVVEEALKVDQSCSLHLAGNVSDSAKEKINKNKNANHVKCFGLVSYEKNIEILSKCAIGLAWYEGKNQFERYADSLKIREYAASGLPTICNDVVSTCHELEEENAGVMVKNEEEFIAAVKDLINDRERYVQYSKNALEWSMKFDKAKLLDNLYPHLFYN</sequence>
<accession>A0A1F4WL13</accession>
<evidence type="ECO:0000259" key="1">
    <source>
        <dbReference type="Pfam" id="PF00534"/>
    </source>
</evidence>
<dbReference type="SUPFAM" id="SSF53756">
    <property type="entry name" value="UDP-Glycosyltransferase/glycogen phosphorylase"/>
    <property type="match status" value="1"/>
</dbReference>
<dbReference type="Gene3D" id="3.40.50.2000">
    <property type="entry name" value="Glycogen Phosphorylase B"/>
    <property type="match status" value="1"/>
</dbReference>
<feature type="domain" description="Glycosyl transferase family 1" evidence="1">
    <location>
        <begin position="187"/>
        <end position="355"/>
    </location>
</feature>
<evidence type="ECO:0000313" key="3">
    <source>
        <dbReference type="Proteomes" id="UP000179113"/>
    </source>
</evidence>
<evidence type="ECO:0000313" key="2">
    <source>
        <dbReference type="EMBL" id="OGC70112.1"/>
    </source>
</evidence>
<comment type="caution">
    <text evidence="2">The sequence shown here is derived from an EMBL/GenBank/DDBJ whole genome shotgun (WGS) entry which is preliminary data.</text>
</comment>
<organism evidence="2 3">
    <name type="scientific">candidate division WWE3 bacterium RIFOXYC1_FULL_39_7</name>
    <dbReference type="NCBI Taxonomy" id="1802643"/>
    <lineage>
        <taxon>Bacteria</taxon>
        <taxon>Katanobacteria</taxon>
    </lineage>
</organism>
<gene>
    <name evidence="2" type="ORF">A2415_00750</name>
</gene>
<dbReference type="Pfam" id="PF00534">
    <property type="entry name" value="Glycos_transf_1"/>
    <property type="match status" value="1"/>
</dbReference>
<dbReference type="EMBL" id="MEWA01000010">
    <property type="protein sequence ID" value="OGC70112.1"/>
    <property type="molecule type" value="Genomic_DNA"/>
</dbReference>
<reference evidence="2 3" key="1">
    <citation type="journal article" date="2016" name="Nat. Commun.">
        <title>Thousands of microbial genomes shed light on interconnected biogeochemical processes in an aquifer system.</title>
        <authorList>
            <person name="Anantharaman K."/>
            <person name="Brown C.T."/>
            <person name="Hug L.A."/>
            <person name="Sharon I."/>
            <person name="Castelle C.J."/>
            <person name="Probst A.J."/>
            <person name="Thomas B.C."/>
            <person name="Singh A."/>
            <person name="Wilkins M.J."/>
            <person name="Karaoz U."/>
            <person name="Brodie E.L."/>
            <person name="Williams K.H."/>
            <person name="Hubbard S.S."/>
            <person name="Banfield J.F."/>
        </authorList>
    </citation>
    <scope>NUCLEOTIDE SEQUENCE [LARGE SCALE GENOMIC DNA]</scope>
</reference>